<dbReference type="FunFam" id="3.50.50.60:FF:000124">
    <property type="entry name" value="Glutamate synthase small subunit"/>
    <property type="match status" value="1"/>
</dbReference>
<dbReference type="GO" id="GO:0051536">
    <property type="term" value="F:iron-sulfur cluster binding"/>
    <property type="evidence" value="ECO:0007669"/>
    <property type="project" value="UniProtKB-KW"/>
</dbReference>
<evidence type="ECO:0000259" key="8">
    <source>
        <dbReference type="Pfam" id="PF07992"/>
    </source>
</evidence>
<dbReference type="InterPro" id="IPR023753">
    <property type="entry name" value="FAD/NAD-binding_dom"/>
</dbReference>
<evidence type="ECO:0000256" key="6">
    <source>
        <dbReference type="ARBA" id="ARBA00023164"/>
    </source>
</evidence>
<dbReference type="PANTHER" id="PTHR43100:SF1">
    <property type="entry name" value="GLUTAMATE SYNTHASE [NADPH] SMALL CHAIN"/>
    <property type="match status" value="1"/>
</dbReference>
<dbReference type="Gene3D" id="1.10.1060.10">
    <property type="entry name" value="Alpha-helical ferredoxin"/>
    <property type="match status" value="1"/>
</dbReference>
<dbReference type="OrthoDB" id="9803192at2"/>
<sequence>MADPKGFLKVQERELPQRRPVAVRIMDWKEVYEDQDRTQLRRQAGRCMDCGVPFCHQGCPLGNLIPEWNDLTWRGEGRQAIERLHATNNFPEFTGRLCPAPCESACVLGINQPPVTIKQVEVSIIDQAFQSGWVQPHPPERLTGKTVAVVGSGPAGLAAAQQLTRAGHTVAVYERDDRIGGLLRYGIPDFKMEKRQIEQRLAQMQAEGTRFRAGVEIGVDISWAELKERYDAVVIATGATVPRELPIPGRDLMGVHFAMDYLVQQNKVVAGDTVPGQIDAHGKHVIVIGGGDTGADCIGTAHRQGALSVTNLAIGYQPPVDRPEHQPWPMTPTVFEVSSAHEEGGERVFLASTVEFLGNEAGEVRALRVAETEYLDGRRVPKSGTEREIPADLVLIAMGFTGPEQDALSDQLRTPFDARGNVTRDAQYATSEPGVFVAGDAGRGQSLIVWAIAEGRAVASAVDRYLEGDTQLPFPVRPTDRGIGL</sequence>
<keyword evidence="4" id="KW-0408">Iron</keyword>
<dbReference type="PRINTS" id="PR00419">
    <property type="entry name" value="ADXRDTASE"/>
</dbReference>
<dbReference type="Proteomes" id="UP000278886">
    <property type="component" value="Chromosome"/>
</dbReference>
<name>A0A387BAY1_9MICO</name>
<dbReference type="Pfam" id="PF07992">
    <property type="entry name" value="Pyr_redox_2"/>
    <property type="match status" value="1"/>
</dbReference>
<dbReference type="InterPro" id="IPR036188">
    <property type="entry name" value="FAD/NAD-bd_sf"/>
</dbReference>
<feature type="domain" description="Dihydroprymidine dehydrogenase" evidence="9">
    <location>
        <begin position="25"/>
        <end position="132"/>
    </location>
</feature>
<dbReference type="Pfam" id="PF14691">
    <property type="entry name" value="Fer4_20"/>
    <property type="match status" value="1"/>
</dbReference>
<evidence type="ECO:0000256" key="7">
    <source>
        <dbReference type="ARBA" id="ARBA00029440"/>
    </source>
</evidence>
<dbReference type="InterPro" id="IPR028261">
    <property type="entry name" value="DPD_II"/>
</dbReference>
<evidence type="ECO:0000256" key="5">
    <source>
        <dbReference type="ARBA" id="ARBA00023014"/>
    </source>
</evidence>
<dbReference type="SUPFAM" id="SSF51971">
    <property type="entry name" value="Nucleotide-binding domain"/>
    <property type="match status" value="2"/>
</dbReference>
<dbReference type="PANTHER" id="PTHR43100">
    <property type="entry name" value="GLUTAMATE SYNTHASE [NADPH] SMALL CHAIN"/>
    <property type="match status" value="1"/>
</dbReference>
<dbReference type="KEGG" id="lyd:D7I47_12990"/>
<dbReference type="NCBIfam" id="TIGR01317">
    <property type="entry name" value="GOGAT_sm_gam"/>
    <property type="match status" value="1"/>
</dbReference>
<evidence type="ECO:0000259" key="9">
    <source>
        <dbReference type="Pfam" id="PF14691"/>
    </source>
</evidence>
<dbReference type="SUPFAM" id="SSF46548">
    <property type="entry name" value="alpha-helical ferredoxin"/>
    <property type="match status" value="1"/>
</dbReference>
<keyword evidence="1" id="KW-0028">Amino-acid biosynthesis</keyword>
<accession>A0A387BAY1</accession>
<feature type="domain" description="FAD/NAD(P)-binding" evidence="8">
    <location>
        <begin position="146"/>
        <end position="455"/>
    </location>
</feature>
<reference evidence="11" key="1">
    <citation type="submission" date="2018-09" db="EMBL/GenBank/DDBJ databases">
        <title>Genome sequencing of strain 2DFWR-13.</title>
        <authorList>
            <person name="Heo J."/>
            <person name="Kim S.-J."/>
            <person name="Kwon S.-W."/>
        </authorList>
    </citation>
    <scope>NUCLEOTIDE SEQUENCE [LARGE SCALE GENOMIC DNA]</scope>
    <source>
        <strain evidence="11">2DFWR-13</strain>
    </source>
</reference>
<dbReference type="Gene3D" id="3.40.50.720">
    <property type="entry name" value="NAD(P)-binding Rossmann-like Domain"/>
    <property type="match status" value="1"/>
</dbReference>
<keyword evidence="11" id="KW-1185">Reference proteome</keyword>
<dbReference type="InterPro" id="IPR006005">
    <property type="entry name" value="Glut_synth_ssu1"/>
</dbReference>
<evidence type="ECO:0000313" key="10">
    <source>
        <dbReference type="EMBL" id="AYF99081.1"/>
    </source>
</evidence>
<gene>
    <name evidence="10" type="ORF">D7I47_12990</name>
</gene>
<comment type="pathway">
    <text evidence="7">Amino-acid biosynthesis.</text>
</comment>
<dbReference type="AlphaFoldDB" id="A0A387BAY1"/>
<dbReference type="Gene3D" id="3.50.50.60">
    <property type="entry name" value="FAD/NAD(P)-binding domain"/>
    <property type="match status" value="1"/>
</dbReference>
<evidence type="ECO:0000256" key="3">
    <source>
        <dbReference type="ARBA" id="ARBA00023002"/>
    </source>
</evidence>
<dbReference type="GO" id="GO:0046872">
    <property type="term" value="F:metal ion binding"/>
    <property type="evidence" value="ECO:0007669"/>
    <property type="project" value="UniProtKB-KW"/>
</dbReference>
<evidence type="ECO:0000313" key="11">
    <source>
        <dbReference type="Proteomes" id="UP000278886"/>
    </source>
</evidence>
<dbReference type="GO" id="GO:0006537">
    <property type="term" value="P:glutamate biosynthetic process"/>
    <property type="evidence" value="ECO:0007669"/>
    <property type="project" value="UniProtKB-KW"/>
</dbReference>
<keyword evidence="5" id="KW-0411">Iron-sulfur</keyword>
<dbReference type="GO" id="GO:0016639">
    <property type="term" value="F:oxidoreductase activity, acting on the CH-NH2 group of donors, NAD or NADP as acceptor"/>
    <property type="evidence" value="ECO:0007669"/>
    <property type="project" value="InterPro"/>
</dbReference>
<keyword evidence="3" id="KW-0560">Oxidoreductase</keyword>
<proteinExistence type="predicted"/>
<dbReference type="InterPro" id="IPR009051">
    <property type="entry name" value="Helical_ferredxn"/>
</dbReference>
<dbReference type="InterPro" id="IPR051394">
    <property type="entry name" value="Glutamate_Synthase"/>
</dbReference>
<evidence type="ECO:0000256" key="1">
    <source>
        <dbReference type="ARBA" id="ARBA00022605"/>
    </source>
</evidence>
<organism evidence="10 11">
    <name type="scientific">Protaetiibacter intestinalis</name>
    <dbReference type="NCBI Taxonomy" id="2419774"/>
    <lineage>
        <taxon>Bacteria</taxon>
        <taxon>Bacillati</taxon>
        <taxon>Actinomycetota</taxon>
        <taxon>Actinomycetes</taxon>
        <taxon>Micrococcales</taxon>
        <taxon>Microbacteriaceae</taxon>
        <taxon>Protaetiibacter</taxon>
    </lineage>
</organism>
<evidence type="ECO:0000256" key="4">
    <source>
        <dbReference type="ARBA" id="ARBA00023004"/>
    </source>
</evidence>
<dbReference type="RefSeq" id="WP_120763450.1">
    <property type="nucleotide sequence ID" value="NZ_CP032630.1"/>
</dbReference>
<evidence type="ECO:0000256" key="2">
    <source>
        <dbReference type="ARBA" id="ARBA00022723"/>
    </source>
</evidence>
<keyword evidence="6" id="KW-0314">Glutamate biosynthesis</keyword>
<dbReference type="EMBL" id="CP032630">
    <property type="protein sequence ID" value="AYF99081.1"/>
    <property type="molecule type" value="Genomic_DNA"/>
</dbReference>
<keyword evidence="2" id="KW-0479">Metal-binding</keyword>
<protein>
    <submittedName>
        <fullName evidence="10">Glutamate synthase subunit beta</fullName>
    </submittedName>
</protein>